<keyword evidence="3" id="KW-1185">Reference proteome</keyword>
<feature type="transmembrane region" description="Helical" evidence="1">
    <location>
        <begin position="6"/>
        <end position="25"/>
    </location>
</feature>
<organism evidence="2 3">
    <name type="scientific">Clostridium phage phiCD111</name>
    <dbReference type="NCBI Taxonomy" id="1582150"/>
    <lineage>
        <taxon>Viruses</taxon>
        <taxon>Duplodnaviria</taxon>
        <taxon>Heunggongvirae</taxon>
        <taxon>Uroviricota</taxon>
        <taxon>Caudoviricetes</taxon>
        <taxon>Leicestervirus</taxon>
        <taxon>Leicestervirus CD111</taxon>
    </lineage>
</organism>
<gene>
    <name evidence="2" type="ORF">PHICD111_20033</name>
</gene>
<keyword evidence="1" id="KW-0812">Transmembrane</keyword>
<reference evidence="2 3" key="1">
    <citation type="submission" date="2014-12" db="EMBL/GenBank/DDBJ databases">
        <title>Whole Genome Sequence and Molecular Characterization of Siphoviridae / Myoviridae Phage Infecting Clostridium difficile.</title>
        <authorList>
            <person name="Monot M."/>
        </authorList>
    </citation>
    <scope>NUCLEOTIDE SEQUENCE [LARGE SCALE GENOMIC DNA]</scope>
</reference>
<evidence type="ECO:0000313" key="2">
    <source>
        <dbReference type="EMBL" id="CEK40309.1"/>
    </source>
</evidence>
<keyword evidence="1" id="KW-0472">Membrane</keyword>
<keyword evidence="1" id="KW-1133">Transmembrane helix</keyword>
<dbReference type="KEGG" id="vg:26646972"/>
<dbReference type="OrthoDB" id="27436at10239"/>
<protein>
    <submittedName>
        <fullName evidence="2">Uncharacterized protein</fullName>
    </submittedName>
</protein>
<dbReference type="RefSeq" id="YP_009208388.1">
    <property type="nucleotide sequence ID" value="NC_028905.1"/>
</dbReference>
<name>A0A0A8WIJ4_9CAUD</name>
<evidence type="ECO:0000256" key="1">
    <source>
        <dbReference type="SAM" id="Phobius"/>
    </source>
</evidence>
<dbReference type="GeneID" id="26646972"/>
<sequence>MDNFLLNILAGVIASLIFYIISKLFRQVKNHSAQKSGWEFDLKIKFKKSR</sequence>
<dbReference type="NCBIfam" id="NF047374">
    <property type="entry name" value="CD_typeI_toxin"/>
    <property type="match status" value="1"/>
</dbReference>
<evidence type="ECO:0000313" key="3">
    <source>
        <dbReference type="Proteomes" id="UP000030729"/>
    </source>
</evidence>
<dbReference type="Proteomes" id="UP000030729">
    <property type="component" value="Genome"/>
</dbReference>
<accession>A0A0A8WIJ4</accession>
<dbReference type="EMBL" id="LN681535">
    <property type="protein sequence ID" value="CEK40309.1"/>
    <property type="molecule type" value="Genomic_DNA"/>
</dbReference>
<proteinExistence type="predicted"/>